<evidence type="ECO:0000313" key="2">
    <source>
        <dbReference type="EMBL" id="RJF71415.1"/>
    </source>
</evidence>
<dbReference type="AlphaFoldDB" id="A0A418V5W9"/>
<dbReference type="Proteomes" id="UP000286287">
    <property type="component" value="Unassembled WGS sequence"/>
</dbReference>
<accession>A0A418V5W9</accession>
<evidence type="ECO:0000313" key="3">
    <source>
        <dbReference type="Proteomes" id="UP000286287"/>
    </source>
</evidence>
<proteinExistence type="predicted"/>
<feature type="chain" id="PRO_5018997255" evidence="1">
    <location>
        <begin position="23"/>
        <end position="236"/>
    </location>
</feature>
<dbReference type="PANTHER" id="PTHR32015">
    <property type="entry name" value="FASTING INDUCED LIPASE"/>
    <property type="match status" value="1"/>
</dbReference>
<dbReference type="GO" id="GO:0016298">
    <property type="term" value="F:lipase activity"/>
    <property type="evidence" value="ECO:0007669"/>
    <property type="project" value="TreeGrafter"/>
</dbReference>
<dbReference type="SUPFAM" id="SSF53474">
    <property type="entry name" value="alpha/beta-Hydrolases"/>
    <property type="match status" value="1"/>
</dbReference>
<dbReference type="Gene3D" id="3.40.50.1820">
    <property type="entry name" value="alpha/beta hydrolase"/>
    <property type="match status" value="1"/>
</dbReference>
<sequence>MARRVKMGLAALLGLLALSGCGREEGPPNWLKEQELPQPQAAGNDPVIFVHGWHADATTWDIMLQHFRQAGFPDAQLFNWAYDVSQSNARTAEQLRELVDRVLRQTGAQRVDLVTHSMGGLSSRYYLKFLGGTAKVDSWVSIAGPNHGTFLSNYCASVACGEMRLNSTFLSNLNAGDETPGNVRYGTWRSPCDEAINPDSSVPLTGAMNVQTSCLSHSGLHDDGRVFAQVLAFITK</sequence>
<evidence type="ECO:0000256" key="1">
    <source>
        <dbReference type="SAM" id="SignalP"/>
    </source>
</evidence>
<keyword evidence="3" id="KW-1185">Reference proteome</keyword>
<keyword evidence="1" id="KW-0732">Signal</keyword>
<reference evidence="2 3" key="1">
    <citation type="submission" date="2018-09" db="EMBL/GenBank/DDBJ databases">
        <authorList>
            <person name="Zhu H."/>
        </authorList>
    </citation>
    <scope>NUCLEOTIDE SEQUENCE [LARGE SCALE GENOMIC DNA]</scope>
    <source>
        <strain evidence="2 3">K2S05-167</strain>
    </source>
</reference>
<dbReference type="PANTHER" id="PTHR32015:SF1">
    <property type="entry name" value="LIPASE"/>
    <property type="match status" value="1"/>
</dbReference>
<name>A0A418V5W9_9DEIO</name>
<feature type="signal peptide" evidence="1">
    <location>
        <begin position="1"/>
        <end position="22"/>
    </location>
</feature>
<dbReference type="InterPro" id="IPR002918">
    <property type="entry name" value="Lipase_EstA/Esterase_EstB"/>
</dbReference>
<dbReference type="EMBL" id="QYUJ01000014">
    <property type="protein sequence ID" value="RJF71415.1"/>
    <property type="molecule type" value="Genomic_DNA"/>
</dbReference>
<dbReference type="PROSITE" id="PS51257">
    <property type="entry name" value="PROKAR_LIPOPROTEIN"/>
    <property type="match status" value="1"/>
</dbReference>
<dbReference type="GO" id="GO:0016042">
    <property type="term" value="P:lipid catabolic process"/>
    <property type="evidence" value="ECO:0007669"/>
    <property type="project" value="InterPro"/>
</dbReference>
<comment type="caution">
    <text evidence="2">The sequence shown here is derived from an EMBL/GenBank/DDBJ whole genome shotgun (WGS) entry which is preliminary data.</text>
</comment>
<gene>
    <name evidence="2" type="ORF">D3875_07360</name>
</gene>
<protein>
    <submittedName>
        <fullName evidence="2">Triacylglycerol lipase</fullName>
    </submittedName>
</protein>
<dbReference type="Pfam" id="PF01674">
    <property type="entry name" value="Lipase_2"/>
    <property type="match status" value="1"/>
</dbReference>
<dbReference type="RefSeq" id="WP_119762566.1">
    <property type="nucleotide sequence ID" value="NZ_QYUJ01000014.1"/>
</dbReference>
<dbReference type="OrthoDB" id="503948at2"/>
<dbReference type="InterPro" id="IPR029058">
    <property type="entry name" value="AB_hydrolase_fold"/>
</dbReference>
<organism evidence="2 3">
    <name type="scientific">Deinococcus cavernae</name>
    <dbReference type="NCBI Taxonomy" id="2320857"/>
    <lineage>
        <taxon>Bacteria</taxon>
        <taxon>Thermotogati</taxon>
        <taxon>Deinococcota</taxon>
        <taxon>Deinococci</taxon>
        <taxon>Deinococcales</taxon>
        <taxon>Deinococcaceae</taxon>
        <taxon>Deinococcus</taxon>
    </lineage>
</organism>